<keyword evidence="2" id="KW-1185">Reference proteome</keyword>
<evidence type="ECO:0008006" key="3">
    <source>
        <dbReference type="Google" id="ProtNLM"/>
    </source>
</evidence>
<proteinExistence type="predicted"/>
<dbReference type="Proteomes" id="UP001365542">
    <property type="component" value="Unassembled WGS sequence"/>
</dbReference>
<dbReference type="AlphaFoldDB" id="A0AAV9XCB5"/>
<reference evidence="1 2" key="1">
    <citation type="submission" date="2019-10" db="EMBL/GenBank/DDBJ databases">
        <authorList>
            <person name="Palmer J.M."/>
        </authorList>
    </citation>
    <scope>NUCLEOTIDE SEQUENCE [LARGE SCALE GENOMIC DNA]</scope>
    <source>
        <strain evidence="1 2">TWF694</strain>
    </source>
</reference>
<accession>A0AAV9XCB5</accession>
<comment type="caution">
    <text evidence="1">The sequence shown here is derived from an EMBL/GenBank/DDBJ whole genome shotgun (WGS) entry which is preliminary data.</text>
</comment>
<sequence>MSENQLNLRNHTLLCVEVNNLKDDDLNEYIYLKANFCGRVLTLRGDDLATLELQQHQQGTVYVCGNIKILYAEWKEVETQKFKVIKEFSHNCKGREGVDFVTLGEVPINLHGAGVYYRNPLGSDSTKNYFNILQSRHKFQSLTESNKPGTAFRKGVYLSEVETNGDASQFHLLRCSTNLSGPTLAFADEDREILSLVNDLARSNFQQRTVLNHVLAQVYENTVTVDDTNRVKENKAKIKSHSDKTKDMPSHGLIAFVTFYAPEIDFYKPPSHDRFNRFYKETSVLTQLRFKLKPEVHDLPLEKDFRVTLYPNSIFLISLSTNRLYTHEIVPPTLPVGRFPTRLGYVVRCSKTKAVHKNDATFILREGAREGEEEAKLEEATPEGVNELKRLYQRENATVERIEYREFLFSLNEGDYKRPLVE</sequence>
<evidence type="ECO:0000313" key="2">
    <source>
        <dbReference type="Proteomes" id="UP001365542"/>
    </source>
</evidence>
<dbReference type="EMBL" id="JAVHJO010000007">
    <property type="protein sequence ID" value="KAK6538642.1"/>
    <property type="molecule type" value="Genomic_DNA"/>
</dbReference>
<evidence type="ECO:0000313" key="1">
    <source>
        <dbReference type="EMBL" id="KAK6538642.1"/>
    </source>
</evidence>
<dbReference type="Gene3D" id="2.60.120.590">
    <property type="entry name" value="Alpha-ketoglutarate-dependent dioxygenase AlkB-like"/>
    <property type="match status" value="1"/>
</dbReference>
<gene>
    <name evidence="1" type="ORF">TWF694_010220</name>
</gene>
<organism evidence="1 2">
    <name type="scientific">Orbilia ellipsospora</name>
    <dbReference type="NCBI Taxonomy" id="2528407"/>
    <lineage>
        <taxon>Eukaryota</taxon>
        <taxon>Fungi</taxon>
        <taxon>Dikarya</taxon>
        <taxon>Ascomycota</taxon>
        <taxon>Pezizomycotina</taxon>
        <taxon>Orbiliomycetes</taxon>
        <taxon>Orbiliales</taxon>
        <taxon>Orbiliaceae</taxon>
        <taxon>Orbilia</taxon>
    </lineage>
</organism>
<name>A0AAV9XCB5_9PEZI</name>
<dbReference type="InterPro" id="IPR037151">
    <property type="entry name" value="AlkB-like_sf"/>
</dbReference>
<protein>
    <recommendedName>
        <fullName evidence="3">Fe2OG dioxygenase domain-containing protein</fullName>
    </recommendedName>
</protein>
<dbReference type="SUPFAM" id="SSF51197">
    <property type="entry name" value="Clavaminate synthase-like"/>
    <property type="match status" value="1"/>
</dbReference>